<gene>
    <name evidence="1" type="ORF">LSAT_V11C700370240</name>
</gene>
<sequence>MFNRSSNKRSYSSSSLIYFYFYELQNWCSASVGMLLLCEPHGPHEVVLCNYSSTLMYSCRDPDVNFLGVDPLIYQRSTVIIPGLLRTMNRYEVEVCQLKM</sequence>
<comment type="caution">
    <text evidence="1">The sequence shown here is derived from an EMBL/GenBank/DDBJ whole genome shotgun (WGS) entry which is preliminary data.</text>
</comment>
<dbReference type="AlphaFoldDB" id="A0A9R1X265"/>
<dbReference type="Proteomes" id="UP000235145">
    <property type="component" value="Unassembled WGS sequence"/>
</dbReference>
<keyword evidence="2" id="KW-1185">Reference proteome</keyword>
<evidence type="ECO:0000313" key="1">
    <source>
        <dbReference type="EMBL" id="KAJ0196386.1"/>
    </source>
</evidence>
<protein>
    <submittedName>
        <fullName evidence="1">Uncharacterized protein</fullName>
    </submittedName>
</protein>
<dbReference type="EMBL" id="NBSK02000007">
    <property type="protein sequence ID" value="KAJ0196386.1"/>
    <property type="molecule type" value="Genomic_DNA"/>
</dbReference>
<name>A0A9R1X265_LACSA</name>
<evidence type="ECO:0000313" key="2">
    <source>
        <dbReference type="Proteomes" id="UP000235145"/>
    </source>
</evidence>
<organism evidence="1 2">
    <name type="scientific">Lactuca sativa</name>
    <name type="common">Garden lettuce</name>
    <dbReference type="NCBI Taxonomy" id="4236"/>
    <lineage>
        <taxon>Eukaryota</taxon>
        <taxon>Viridiplantae</taxon>
        <taxon>Streptophyta</taxon>
        <taxon>Embryophyta</taxon>
        <taxon>Tracheophyta</taxon>
        <taxon>Spermatophyta</taxon>
        <taxon>Magnoliopsida</taxon>
        <taxon>eudicotyledons</taxon>
        <taxon>Gunneridae</taxon>
        <taxon>Pentapetalae</taxon>
        <taxon>asterids</taxon>
        <taxon>campanulids</taxon>
        <taxon>Asterales</taxon>
        <taxon>Asteraceae</taxon>
        <taxon>Cichorioideae</taxon>
        <taxon>Cichorieae</taxon>
        <taxon>Lactucinae</taxon>
        <taxon>Lactuca</taxon>
    </lineage>
</organism>
<reference evidence="1 2" key="1">
    <citation type="journal article" date="2017" name="Nat. Commun.">
        <title>Genome assembly with in vitro proximity ligation data and whole-genome triplication in lettuce.</title>
        <authorList>
            <person name="Reyes-Chin-Wo S."/>
            <person name="Wang Z."/>
            <person name="Yang X."/>
            <person name="Kozik A."/>
            <person name="Arikit S."/>
            <person name="Song C."/>
            <person name="Xia L."/>
            <person name="Froenicke L."/>
            <person name="Lavelle D.O."/>
            <person name="Truco M.J."/>
            <person name="Xia R."/>
            <person name="Zhu S."/>
            <person name="Xu C."/>
            <person name="Xu H."/>
            <person name="Xu X."/>
            <person name="Cox K."/>
            <person name="Korf I."/>
            <person name="Meyers B.C."/>
            <person name="Michelmore R.W."/>
        </authorList>
    </citation>
    <scope>NUCLEOTIDE SEQUENCE [LARGE SCALE GENOMIC DNA]</scope>
    <source>
        <strain evidence="2">cv. Salinas</strain>
        <tissue evidence="1">Seedlings</tissue>
    </source>
</reference>
<proteinExistence type="predicted"/>
<accession>A0A9R1X265</accession>